<evidence type="ECO:0000256" key="2">
    <source>
        <dbReference type="ARBA" id="ARBA00022679"/>
    </source>
</evidence>
<dbReference type="AlphaFoldDB" id="U4KR15"/>
<evidence type="ECO:0000259" key="7">
    <source>
        <dbReference type="Pfam" id="PF17827"/>
    </source>
</evidence>
<feature type="binding site" evidence="5">
    <location>
        <begin position="123"/>
        <end position="127"/>
    </location>
    <ligand>
        <name>S-adenosyl-L-methionine</name>
        <dbReference type="ChEBI" id="CHEBI:59789"/>
    </ligand>
</feature>
<feature type="binding site" evidence="5">
    <location>
        <position position="188"/>
    </location>
    <ligand>
        <name>S-adenosyl-L-methionine</name>
        <dbReference type="ChEBI" id="CHEBI:59789"/>
    </ligand>
</feature>
<dbReference type="Gene3D" id="1.10.8.10">
    <property type="entry name" value="DNA helicase RuvA subunit, C-terminal domain"/>
    <property type="match status" value="1"/>
</dbReference>
<dbReference type="NCBIfam" id="TIGR00536">
    <property type="entry name" value="hemK_fam"/>
    <property type="match status" value="1"/>
</dbReference>
<dbReference type="OrthoDB" id="9800643at2"/>
<organism evidence="8 9">
    <name type="scientific">Acholeplasma brassicae</name>
    <dbReference type="NCBI Taxonomy" id="61635"/>
    <lineage>
        <taxon>Bacteria</taxon>
        <taxon>Bacillati</taxon>
        <taxon>Mycoplasmatota</taxon>
        <taxon>Mollicutes</taxon>
        <taxon>Acholeplasmatales</taxon>
        <taxon>Acholeplasmataceae</taxon>
        <taxon>Acholeplasma</taxon>
    </lineage>
</organism>
<keyword evidence="1 5" id="KW-0489">Methyltransferase</keyword>
<dbReference type="Gene3D" id="3.40.50.150">
    <property type="entry name" value="Vaccinia Virus protein VP39"/>
    <property type="match status" value="1"/>
</dbReference>
<protein>
    <recommendedName>
        <fullName evidence="5">Release factor glutamine methyltransferase</fullName>
        <shortName evidence="5">RF MTase</shortName>
        <ecNumber evidence="5">2.1.1.297</ecNumber>
    </recommendedName>
    <alternativeName>
        <fullName evidence="5">N5-glutamine methyltransferase PrmC</fullName>
    </alternativeName>
    <alternativeName>
        <fullName evidence="5">Protein-(glutamine-N5) MTase PrmC</fullName>
    </alternativeName>
    <alternativeName>
        <fullName evidence="5">Protein-glutamine N-methyltransferase PrmC</fullName>
    </alternativeName>
</protein>
<dbReference type="SUPFAM" id="SSF53335">
    <property type="entry name" value="S-adenosyl-L-methionine-dependent methyltransferases"/>
    <property type="match status" value="1"/>
</dbReference>
<dbReference type="PANTHER" id="PTHR18895:SF74">
    <property type="entry name" value="MTRF1L RELEASE FACTOR GLUTAMINE METHYLTRANSFERASE"/>
    <property type="match status" value="1"/>
</dbReference>
<dbReference type="RefSeq" id="WP_030004206.1">
    <property type="nucleotide sequence ID" value="NC_022549.1"/>
</dbReference>
<reference evidence="8 9" key="1">
    <citation type="journal article" date="2013" name="J. Mol. Microbiol. Biotechnol.">
        <title>Analysis of the Complete Genomes of Acholeplasma brassicae , A. palmae and A. laidlawii and Their Comparison to the Obligate Parasites from ' Candidatus Phytoplasma'.</title>
        <authorList>
            <person name="Kube M."/>
            <person name="Siewert C."/>
            <person name="Migdoll A.M."/>
            <person name="Duduk B."/>
            <person name="Holz S."/>
            <person name="Rabus R."/>
            <person name="Seemuller E."/>
            <person name="Mitrovic J."/>
            <person name="Muller I."/>
            <person name="Buttner C."/>
            <person name="Reinhardt R."/>
        </authorList>
    </citation>
    <scope>NUCLEOTIDE SEQUENCE [LARGE SCALE GENOMIC DNA]</scope>
    <source>
        <strain evidence="9">0502</strain>
    </source>
</reference>
<dbReference type="CDD" id="cd02440">
    <property type="entry name" value="AdoMet_MTases"/>
    <property type="match status" value="1"/>
</dbReference>
<dbReference type="PANTHER" id="PTHR18895">
    <property type="entry name" value="HEMK METHYLTRANSFERASE"/>
    <property type="match status" value="1"/>
</dbReference>
<dbReference type="GO" id="GO:0032259">
    <property type="term" value="P:methylation"/>
    <property type="evidence" value="ECO:0007669"/>
    <property type="project" value="UniProtKB-KW"/>
</dbReference>
<evidence type="ECO:0000256" key="1">
    <source>
        <dbReference type="ARBA" id="ARBA00022603"/>
    </source>
</evidence>
<dbReference type="GO" id="GO:0102559">
    <property type="term" value="F:peptide chain release factor N(5)-glutamine methyltransferase activity"/>
    <property type="evidence" value="ECO:0007669"/>
    <property type="project" value="UniProtKB-EC"/>
</dbReference>
<dbReference type="InterPro" id="IPR002052">
    <property type="entry name" value="DNA_methylase_N6_adenine_CS"/>
</dbReference>
<dbReference type="InterPro" id="IPR007848">
    <property type="entry name" value="Small_mtfrase_dom"/>
</dbReference>
<dbReference type="GO" id="GO:0003676">
    <property type="term" value="F:nucleic acid binding"/>
    <property type="evidence" value="ECO:0007669"/>
    <property type="project" value="InterPro"/>
</dbReference>
<comment type="function">
    <text evidence="5">Methylates the class 1 translation termination release factors RF1/PrfA and RF2/PrfB on the glutamine residue of the universally conserved GGQ motif.</text>
</comment>
<keyword evidence="2 5" id="KW-0808">Transferase</keyword>
<proteinExistence type="inferred from homology"/>
<feature type="domain" description="Release factor glutamine methyltransferase N-terminal" evidence="7">
    <location>
        <begin position="22"/>
        <end position="75"/>
    </location>
</feature>
<evidence type="ECO:0000259" key="6">
    <source>
        <dbReference type="Pfam" id="PF05175"/>
    </source>
</evidence>
<accession>U4KR15</accession>
<dbReference type="Pfam" id="PF05175">
    <property type="entry name" value="MTS"/>
    <property type="match status" value="1"/>
</dbReference>
<evidence type="ECO:0000256" key="4">
    <source>
        <dbReference type="ARBA" id="ARBA00048391"/>
    </source>
</evidence>
<comment type="similarity">
    <text evidence="5">Belongs to the protein N5-glutamine methyltransferase family. PrmC subfamily.</text>
</comment>
<dbReference type="EC" id="2.1.1.297" evidence="5"/>
<dbReference type="Proteomes" id="UP000032737">
    <property type="component" value="Chromosome"/>
</dbReference>
<dbReference type="PROSITE" id="PS00092">
    <property type="entry name" value="N6_MTASE"/>
    <property type="match status" value="1"/>
</dbReference>
<dbReference type="InterPro" id="IPR050320">
    <property type="entry name" value="N5-glutamine_MTase"/>
</dbReference>
<comment type="caution">
    <text evidence="5">Lacks conserved residue(s) required for the propagation of feature annotation.</text>
</comment>
<dbReference type="InterPro" id="IPR029063">
    <property type="entry name" value="SAM-dependent_MTases_sf"/>
</dbReference>
<dbReference type="KEGG" id="abra:BN85303220"/>
<name>U4KR15_9MOLU</name>
<dbReference type="InterPro" id="IPR004556">
    <property type="entry name" value="HemK-like"/>
</dbReference>
<feature type="binding site" evidence="5">
    <location>
        <begin position="188"/>
        <end position="191"/>
    </location>
    <ligand>
        <name>substrate</name>
    </ligand>
</feature>
<evidence type="ECO:0000256" key="3">
    <source>
        <dbReference type="ARBA" id="ARBA00022691"/>
    </source>
</evidence>
<dbReference type="NCBIfam" id="TIGR03534">
    <property type="entry name" value="RF_mod_PrmC"/>
    <property type="match status" value="1"/>
</dbReference>
<dbReference type="InterPro" id="IPR019874">
    <property type="entry name" value="RF_methyltr_PrmC"/>
</dbReference>
<dbReference type="Pfam" id="PF17827">
    <property type="entry name" value="PrmC_N"/>
    <property type="match status" value="1"/>
</dbReference>
<evidence type="ECO:0000313" key="9">
    <source>
        <dbReference type="Proteomes" id="UP000032737"/>
    </source>
</evidence>
<sequence length="280" mass="31810">MTYKKLMNLGIKKIETNESLEIEVAKLLLMHYSTMSPTQFYLNFDKEVSADVEAIYLKAIDQYVLELIPMQHILGFAPFFGYDFIVNEHVLIPRRETELLAEHALYVYDTKFSGKTIDVCDIGTGSGCIAITLSLEEANMNVVASDISEEALKVAKRNNEALGGSVKFYQGDLLEPLKGLKFDMIVSNPPYIPKNEDVMDLVKKNEPSVALFGGDSGLVFYDRILKESLNYLKPNGVILFEHAYDKKEEMKALCLHYYKDATIEQLKDLSQKDRMTIIYT</sequence>
<dbReference type="HOGENOM" id="CLU_018398_3_2_14"/>
<feature type="binding site" evidence="5">
    <location>
        <position position="146"/>
    </location>
    <ligand>
        <name>S-adenosyl-L-methionine</name>
        <dbReference type="ChEBI" id="CHEBI:59789"/>
    </ligand>
</feature>
<dbReference type="EMBL" id="FO681348">
    <property type="protein sequence ID" value="CCV65343.1"/>
    <property type="molecule type" value="Genomic_DNA"/>
</dbReference>
<dbReference type="STRING" id="61635.BN85303220"/>
<dbReference type="HAMAP" id="MF_02126">
    <property type="entry name" value="RF_methyltr_PrmC"/>
    <property type="match status" value="1"/>
</dbReference>
<feature type="domain" description="Methyltransferase small" evidence="6">
    <location>
        <begin position="117"/>
        <end position="201"/>
    </location>
</feature>
<keyword evidence="3 5" id="KW-0949">S-adenosyl-L-methionine</keyword>
<comment type="catalytic activity">
    <reaction evidence="4 5">
        <text>L-glutaminyl-[peptide chain release factor] + S-adenosyl-L-methionine = N(5)-methyl-L-glutaminyl-[peptide chain release factor] + S-adenosyl-L-homocysteine + H(+)</text>
        <dbReference type="Rhea" id="RHEA:42896"/>
        <dbReference type="Rhea" id="RHEA-COMP:10271"/>
        <dbReference type="Rhea" id="RHEA-COMP:10272"/>
        <dbReference type="ChEBI" id="CHEBI:15378"/>
        <dbReference type="ChEBI" id="CHEBI:30011"/>
        <dbReference type="ChEBI" id="CHEBI:57856"/>
        <dbReference type="ChEBI" id="CHEBI:59789"/>
        <dbReference type="ChEBI" id="CHEBI:61891"/>
        <dbReference type="EC" id="2.1.1.297"/>
    </reaction>
</comment>
<evidence type="ECO:0000256" key="5">
    <source>
        <dbReference type="HAMAP-Rule" id="MF_02126"/>
    </source>
</evidence>
<keyword evidence="9" id="KW-1185">Reference proteome</keyword>
<dbReference type="InterPro" id="IPR040758">
    <property type="entry name" value="PrmC_N"/>
</dbReference>
<evidence type="ECO:0000313" key="8">
    <source>
        <dbReference type="EMBL" id="CCV65343.1"/>
    </source>
</evidence>
<gene>
    <name evidence="5 8" type="primary">prmC</name>
    <name evidence="8" type="ORF">BN85303220</name>
</gene>